<dbReference type="InterPro" id="IPR029033">
    <property type="entry name" value="His_PPase_superfam"/>
</dbReference>
<keyword evidence="5" id="KW-0413">Isomerase</keyword>
<dbReference type="SUPFAM" id="SSF53254">
    <property type="entry name" value="Phosphoglycerate mutase-like"/>
    <property type="match status" value="1"/>
</dbReference>
<dbReference type="Pfam" id="PF00300">
    <property type="entry name" value="His_Phos_1"/>
    <property type="match status" value="1"/>
</dbReference>
<evidence type="ECO:0000256" key="4">
    <source>
        <dbReference type="ARBA" id="ARBA00023152"/>
    </source>
</evidence>
<dbReference type="InterPro" id="IPR013078">
    <property type="entry name" value="His_Pase_superF_clade-1"/>
</dbReference>
<protein>
    <recommendedName>
        <fullName evidence="2">phosphoglycerate mutase (2,3-diphosphoglycerate-dependent)</fullName>
        <ecNumber evidence="2">5.4.2.11</ecNumber>
    </recommendedName>
</protein>
<dbReference type="RefSeq" id="WP_101342935.1">
    <property type="nucleotide sequence ID" value="NZ_PJAI02000007.1"/>
</dbReference>
<evidence type="ECO:0000256" key="1">
    <source>
        <dbReference type="ARBA" id="ARBA00006717"/>
    </source>
</evidence>
<dbReference type="PROSITE" id="PS00175">
    <property type="entry name" value="PG_MUTASE"/>
    <property type="match status" value="1"/>
</dbReference>
<comment type="caution">
    <text evidence="6">The sequence shown here is derived from an EMBL/GenBank/DDBJ whole genome shotgun (WGS) entry which is preliminary data.</text>
</comment>
<dbReference type="Proteomes" id="UP000815846">
    <property type="component" value="Unassembled WGS sequence"/>
</dbReference>
<evidence type="ECO:0000313" key="7">
    <source>
        <dbReference type="Proteomes" id="UP000815846"/>
    </source>
</evidence>
<keyword evidence="4" id="KW-0324">Glycolysis</keyword>
<gene>
    <name evidence="6" type="ORF">CWS31_008495</name>
</gene>
<dbReference type="EC" id="5.4.2.11" evidence="2"/>
<evidence type="ECO:0000256" key="5">
    <source>
        <dbReference type="ARBA" id="ARBA00023235"/>
    </source>
</evidence>
<dbReference type="InterPro" id="IPR005952">
    <property type="entry name" value="Phosphogly_mut1"/>
</dbReference>
<dbReference type="CDD" id="cd07067">
    <property type="entry name" value="HP_PGM_like"/>
    <property type="match status" value="1"/>
</dbReference>
<dbReference type="EMBL" id="PJAI02000007">
    <property type="protein sequence ID" value="TYK65975.1"/>
    <property type="molecule type" value="Genomic_DNA"/>
</dbReference>
<sequence length="197" mass="22129">MKTVLYLARHGQTQWNKLQRFQGQLDSDLTPLGKLQSEQLALQLIDKKIDLIVASTLGRAVDSAVICQQTLNIPIYQVTELTERNLGAWQGKEITEIKHDENYYELLHQFTELAPKSGESAIKCGKRISNALEALAVNHPNKRLLVIFHGEALRCFLARLGNTVNGNAYELYKNGCVLPLTYSHADNSFKHNLVADT</sequence>
<dbReference type="Gene3D" id="3.40.50.1240">
    <property type="entry name" value="Phosphoglycerate mutase-like"/>
    <property type="match status" value="1"/>
</dbReference>
<evidence type="ECO:0000256" key="3">
    <source>
        <dbReference type="ARBA" id="ARBA00022432"/>
    </source>
</evidence>
<dbReference type="SMART" id="SM00855">
    <property type="entry name" value="PGAM"/>
    <property type="match status" value="1"/>
</dbReference>
<accession>A0ABY3MXN7</accession>
<proteinExistence type="inferred from homology"/>
<evidence type="ECO:0000256" key="2">
    <source>
        <dbReference type="ARBA" id="ARBA00012028"/>
    </source>
</evidence>
<dbReference type="InterPro" id="IPR001345">
    <property type="entry name" value="PG/BPGM_mutase_AS"/>
</dbReference>
<organism evidence="6 7">
    <name type="scientific">Colwellia echini</name>
    <dbReference type="NCBI Taxonomy" id="1982103"/>
    <lineage>
        <taxon>Bacteria</taxon>
        <taxon>Pseudomonadati</taxon>
        <taxon>Pseudomonadota</taxon>
        <taxon>Gammaproteobacteria</taxon>
        <taxon>Alteromonadales</taxon>
        <taxon>Colwelliaceae</taxon>
        <taxon>Colwellia</taxon>
    </lineage>
</organism>
<reference evidence="6 7" key="1">
    <citation type="submission" date="2019-08" db="EMBL/GenBank/DDBJ databases">
        <title>Microbe sample from Colwellia echini.</title>
        <authorList>
            <person name="Christiansen L."/>
            <person name="Pathiraja D."/>
            <person name="Schultz-Johansen M."/>
            <person name="Choi I.-G."/>
            <person name="Stougaard P."/>
        </authorList>
    </citation>
    <scope>NUCLEOTIDE SEQUENCE [LARGE SCALE GENOMIC DNA]</scope>
    <source>
        <strain evidence="6 7">A3</strain>
    </source>
</reference>
<keyword evidence="3" id="KW-0312">Gluconeogenesis</keyword>
<name>A0ABY3MXN7_9GAMM</name>
<dbReference type="PANTHER" id="PTHR11931">
    <property type="entry name" value="PHOSPHOGLYCERATE MUTASE"/>
    <property type="match status" value="1"/>
</dbReference>
<comment type="similarity">
    <text evidence="1">Belongs to the phosphoglycerate mutase family. BPG-dependent PGAM subfamily.</text>
</comment>
<evidence type="ECO:0000313" key="6">
    <source>
        <dbReference type="EMBL" id="TYK65975.1"/>
    </source>
</evidence>
<keyword evidence="7" id="KW-1185">Reference proteome</keyword>